<dbReference type="OrthoDB" id="4939788at2"/>
<keyword evidence="1" id="KW-0812">Transmembrane</keyword>
<dbReference type="EMBL" id="CP001341">
    <property type="protein sequence ID" value="ACL41354.1"/>
    <property type="molecule type" value="Genomic_DNA"/>
</dbReference>
<dbReference type="RefSeq" id="WP_015938548.1">
    <property type="nucleotide sequence ID" value="NC_011886.1"/>
</dbReference>
<reference evidence="2" key="1">
    <citation type="submission" date="2009-01" db="EMBL/GenBank/DDBJ databases">
        <title>Complete sequence of chromosome of Arthrobacter chlorophenolicus A6.</title>
        <authorList>
            <consortium name="US DOE Joint Genome Institute"/>
            <person name="Lucas S."/>
            <person name="Copeland A."/>
            <person name="Lapidus A."/>
            <person name="Glavina del Rio T."/>
            <person name="Tice H."/>
            <person name="Bruce D."/>
            <person name="Goodwin L."/>
            <person name="Pitluck S."/>
            <person name="Goltsman E."/>
            <person name="Clum A."/>
            <person name="Larimer F."/>
            <person name="Land M."/>
            <person name="Hauser L."/>
            <person name="Kyrpides N."/>
            <person name="Mikhailova N."/>
            <person name="Jansson J."/>
            <person name="Richardson P."/>
        </authorList>
    </citation>
    <scope>NUCLEOTIDE SEQUENCE [LARGE SCALE GENOMIC DNA]</scope>
    <source>
        <strain evidence="2">A6</strain>
    </source>
</reference>
<feature type="transmembrane region" description="Helical" evidence="1">
    <location>
        <begin position="43"/>
        <end position="68"/>
    </location>
</feature>
<organism evidence="2 3">
    <name type="scientific">Pseudarthrobacter chlorophenolicus (strain ATCC 700700 / DSM 12829 / CIP 107037 / JCM 12360 / KCTC 9906 / NCIMB 13794 / A6)</name>
    <name type="common">Arthrobacter chlorophenolicus</name>
    <dbReference type="NCBI Taxonomy" id="452863"/>
    <lineage>
        <taxon>Bacteria</taxon>
        <taxon>Bacillati</taxon>
        <taxon>Actinomycetota</taxon>
        <taxon>Actinomycetes</taxon>
        <taxon>Micrococcales</taxon>
        <taxon>Micrococcaceae</taxon>
        <taxon>Pseudarthrobacter</taxon>
    </lineage>
</organism>
<dbReference type="KEGG" id="ach:Achl_3397"/>
<evidence type="ECO:0000313" key="3">
    <source>
        <dbReference type="Proteomes" id="UP000002505"/>
    </source>
</evidence>
<keyword evidence="1" id="KW-0472">Membrane</keyword>
<sequence>MNQPTASGINFREVDQNGESEAYTASAEHELAGQRARGLFNPFIAVLWLLAALLIGAGISALSTMMFTAGPINGPGALPFLMMTFAPHTLIIGIVLILCLLFWHAWQWQKRRS</sequence>
<gene>
    <name evidence="2" type="ordered locus">Achl_3397</name>
</gene>
<dbReference type="Proteomes" id="UP000002505">
    <property type="component" value="Chromosome"/>
</dbReference>
<evidence type="ECO:0000313" key="2">
    <source>
        <dbReference type="EMBL" id="ACL41354.1"/>
    </source>
</evidence>
<dbReference type="AlphaFoldDB" id="B8HGT8"/>
<dbReference type="HOGENOM" id="CLU_2128296_0_0_11"/>
<proteinExistence type="predicted"/>
<feature type="transmembrane region" description="Helical" evidence="1">
    <location>
        <begin position="80"/>
        <end position="103"/>
    </location>
</feature>
<keyword evidence="3" id="KW-1185">Reference proteome</keyword>
<keyword evidence="1" id="KW-1133">Transmembrane helix</keyword>
<accession>B8HGT8</accession>
<evidence type="ECO:0000256" key="1">
    <source>
        <dbReference type="SAM" id="Phobius"/>
    </source>
</evidence>
<name>B8HGT8_PSECP</name>
<protein>
    <submittedName>
        <fullName evidence="2">Uncharacterized protein</fullName>
    </submittedName>
</protein>